<dbReference type="Proteomes" id="UP000466442">
    <property type="component" value="Unassembled WGS sequence"/>
</dbReference>
<keyword evidence="2" id="KW-1185">Reference proteome</keyword>
<evidence type="ECO:0000313" key="2">
    <source>
        <dbReference type="Proteomes" id="UP000466442"/>
    </source>
</evidence>
<gene>
    <name evidence="1" type="ORF">GE061_009302</name>
</gene>
<sequence>MDRLKKERSAVRRAFSRIRKTFEDEFKNEDRSFDVLQPIFVQLEHYTMKLNELDRKMMDAILDDEKTTDEVLDEEAEKVDEYQMIYLTSRYKFDSVKKDIDAVVLKAWSRQRSTRKQEFDGEQRTTDLEALMNFIKAEVDNEDRIQLAHGFTLGEVKCRKSKQPESGTNEINHWKYRWKKALQSCCQWCNVDRSYLLMVRNSVGSRVKRGRPYNAPNATRKQTVYAGQLWVAHPAHL</sequence>
<name>A0A8S9Y1A2_APOLU</name>
<dbReference type="EMBL" id="WIXP02000002">
    <property type="protein sequence ID" value="KAF6214559.1"/>
    <property type="molecule type" value="Genomic_DNA"/>
</dbReference>
<organism evidence="1 2">
    <name type="scientific">Apolygus lucorum</name>
    <name type="common">Small green plant bug</name>
    <name type="synonym">Lygocoris lucorum</name>
    <dbReference type="NCBI Taxonomy" id="248454"/>
    <lineage>
        <taxon>Eukaryota</taxon>
        <taxon>Metazoa</taxon>
        <taxon>Ecdysozoa</taxon>
        <taxon>Arthropoda</taxon>
        <taxon>Hexapoda</taxon>
        <taxon>Insecta</taxon>
        <taxon>Pterygota</taxon>
        <taxon>Neoptera</taxon>
        <taxon>Paraneoptera</taxon>
        <taxon>Hemiptera</taxon>
        <taxon>Heteroptera</taxon>
        <taxon>Panheteroptera</taxon>
        <taxon>Cimicomorpha</taxon>
        <taxon>Miridae</taxon>
        <taxon>Mirini</taxon>
        <taxon>Apolygus</taxon>
    </lineage>
</organism>
<reference evidence="1" key="1">
    <citation type="journal article" date="2021" name="Mol. Ecol. Resour.">
        <title>Apolygus lucorum genome provides insights into omnivorousness and mesophyll feeding.</title>
        <authorList>
            <person name="Liu Y."/>
            <person name="Liu H."/>
            <person name="Wang H."/>
            <person name="Huang T."/>
            <person name="Liu B."/>
            <person name="Yang B."/>
            <person name="Yin L."/>
            <person name="Li B."/>
            <person name="Zhang Y."/>
            <person name="Zhang S."/>
            <person name="Jiang F."/>
            <person name="Zhang X."/>
            <person name="Ren Y."/>
            <person name="Wang B."/>
            <person name="Wang S."/>
            <person name="Lu Y."/>
            <person name="Wu K."/>
            <person name="Fan W."/>
            <person name="Wang G."/>
        </authorList>
    </citation>
    <scope>NUCLEOTIDE SEQUENCE</scope>
    <source>
        <strain evidence="1">12Hb</strain>
    </source>
</reference>
<dbReference type="OrthoDB" id="5967017at2759"/>
<comment type="caution">
    <text evidence="1">The sequence shown here is derived from an EMBL/GenBank/DDBJ whole genome shotgun (WGS) entry which is preliminary data.</text>
</comment>
<dbReference type="AlphaFoldDB" id="A0A8S9Y1A2"/>
<proteinExistence type="predicted"/>
<evidence type="ECO:0000313" key="1">
    <source>
        <dbReference type="EMBL" id="KAF6214559.1"/>
    </source>
</evidence>
<protein>
    <submittedName>
        <fullName evidence="1">Uncharacterized protein</fullName>
    </submittedName>
</protein>
<accession>A0A8S9Y1A2</accession>